<accession>A0A3N0Y645</accession>
<reference evidence="1 2" key="1">
    <citation type="submission" date="2018-10" db="EMBL/GenBank/DDBJ databases">
        <title>Genome assembly for a Yunnan-Guizhou Plateau 3E fish, Anabarilius grahami (Regan), and its evolutionary and genetic applications.</title>
        <authorList>
            <person name="Jiang W."/>
        </authorList>
    </citation>
    <scope>NUCLEOTIDE SEQUENCE [LARGE SCALE GENOMIC DNA]</scope>
    <source>
        <strain evidence="1">AG-KIZ</strain>
        <tissue evidence="1">Muscle</tissue>
    </source>
</reference>
<proteinExistence type="predicted"/>
<dbReference type="AlphaFoldDB" id="A0A3N0Y645"/>
<dbReference type="EMBL" id="RJVU01051519">
    <property type="protein sequence ID" value="ROL41662.1"/>
    <property type="molecule type" value="Genomic_DNA"/>
</dbReference>
<name>A0A3N0Y645_ANAGA</name>
<evidence type="ECO:0000313" key="2">
    <source>
        <dbReference type="Proteomes" id="UP000281406"/>
    </source>
</evidence>
<evidence type="ECO:0000313" key="1">
    <source>
        <dbReference type="EMBL" id="ROL41662.1"/>
    </source>
</evidence>
<dbReference type="Proteomes" id="UP000281406">
    <property type="component" value="Unassembled WGS sequence"/>
</dbReference>
<organism evidence="1 2">
    <name type="scientific">Anabarilius grahami</name>
    <name type="common">Kanglang fish</name>
    <name type="synonym">Barilius grahami</name>
    <dbReference type="NCBI Taxonomy" id="495550"/>
    <lineage>
        <taxon>Eukaryota</taxon>
        <taxon>Metazoa</taxon>
        <taxon>Chordata</taxon>
        <taxon>Craniata</taxon>
        <taxon>Vertebrata</taxon>
        <taxon>Euteleostomi</taxon>
        <taxon>Actinopterygii</taxon>
        <taxon>Neopterygii</taxon>
        <taxon>Teleostei</taxon>
        <taxon>Ostariophysi</taxon>
        <taxon>Cypriniformes</taxon>
        <taxon>Xenocyprididae</taxon>
        <taxon>Xenocypridinae</taxon>
        <taxon>Xenocypridinae incertae sedis</taxon>
        <taxon>Anabarilius</taxon>
    </lineage>
</organism>
<keyword evidence="2" id="KW-1185">Reference proteome</keyword>
<comment type="caution">
    <text evidence="1">The sequence shown here is derived from an EMBL/GenBank/DDBJ whole genome shotgun (WGS) entry which is preliminary data.</text>
</comment>
<protein>
    <submittedName>
        <fullName evidence="1">Uncharacterized protein</fullName>
    </submittedName>
</protein>
<gene>
    <name evidence="1" type="ORF">DPX16_9253</name>
</gene>
<sequence>MSVVAHTTAASENWKMLPSEDTFQGNSVLAICDLVDEVVHFAMTLPKLILLSRQLCSGQAERTEILDAAEPGLSPATVSSFSPHAEKISLTGASFLMASDPFRARQDGGEGADNDEKEKAKGLEVCRECMLE</sequence>